<keyword evidence="3" id="KW-0808">Transferase</keyword>
<comment type="subcellular location">
    <subcellularLocation>
        <location evidence="1">Cell membrane</location>
        <topology evidence="1">Multi-pass membrane protein</topology>
    </subcellularLocation>
</comment>
<comment type="similarity">
    <text evidence="7">Belongs to the glycosyltransferase 87 family.</text>
</comment>
<proteinExistence type="inferred from homology"/>
<evidence type="ECO:0000256" key="7">
    <source>
        <dbReference type="ARBA" id="ARBA00024033"/>
    </source>
</evidence>
<evidence type="ECO:0000256" key="4">
    <source>
        <dbReference type="ARBA" id="ARBA00022692"/>
    </source>
</evidence>
<dbReference type="GO" id="GO:0016758">
    <property type="term" value="F:hexosyltransferase activity"/>
    <property type="evidence" value="ECO:0007669"/>
    <property type="project" value="InterPro"/>
</dbReference>
<keyword evidence="4 8" id="KW-0812">Transmembrane</keyword>
<feature type="transmembrane region" description="Helical" evidence="8">
    <location>
        <begin position="111"/>
        <end position="129"/>
    </location>
</feature>
<accession>A0A9W6HDI5</accession>
<dbReference type="GO" id="GO:0005886">
    <property type="term" value="C:plasma membrane"/>
    <property type="evidence" value="ECO:0007669"/>
    <property type="project" value="UniProtKB-SubCell"/>
</dbReference>
<evidence type="ECO:0000256" key="5">
    <source>
        <dbReference type="ARBA" id="ARBA00022989"/>
    </source>
</evidence>
<feature type="transmembrane region" description="Helical" evidence="8">
    <location>
        <begin position="73"/>
        <end position="99"/>
    </location>
</feature>
<evidence type="ECO:0000256" key="3">
    <source>
        <dbReference type="ARBA" id="ARBA00022679"/>
    </source>
</evidence>
<evidence type="ECO:0000256" key="1">
    <source>
        <dbReference type="ARBA" id="ARBA00004651"/>
    </source>
</evidence>
<sequence length="401" mass="42225">MSRRGTLWIAFALVHLLVSVLGFVLPNQPMGDVYLVYEPWSRAALTGGDIVGIDQDWVYPQLALVPMVLAHGFAWIAGYIVGWAVLVAVVDAVAFAVLIGDARSRGRVTAAWFWLAAILLLGPVGLYRLDAITVALAVLGCVWLRGRPGLAGIVLAVATWIKVWPAALIGAAVIVLRRRGALIVSGLVVSAVTVAVVVAAGGAAHALGFVGDQTSRGLQVEAPVSTFYVWGTMLGVPGFSVYYASDILTFQVTGTDIDPVIAVMTPVLIAGVAGVAALAAVQTWRGAAVRHVLPTAAMALVVTFVALNKVGSPQYLCWLVPPVVLGLLLDRRAWARPAVAVLVLSALTQLIYPVLYNDVLTAQPVGVAVLTIRNVLLVALGVWMVVRLARVPLRQPASVPA</sequence>
<gene>
    <name evidence="9" type="ORF">GCM10017586_01830</name>
</gene>
<evidence type="ECO:0000256" key="2">
    <source>
        <dbReference type="ARBA" id="ARBA00022475"/>
    </source>
</evidence>
<feature type="transmembrane region" description="Helical" evidence="8">
    <location>
        <begin position="367"/>
        <end position="386"/>
    </location>
</feature>
<evidence type="ECO:0000313" key="9">
    <source>
        <dbReference type="EMBL" id="GLJ78501.1"/>
    </source>
</evidence>
<feature type="transmembrane region" description="Helical" evidence="8">
    <location>
        <begin position="182"/>
        <end position="207"/>
    </location>
</feature>
<dbReference type="RefSeq" id="WP_210005752.1">
    <property type="nucleotide sequence ID" value="NZ_BSEO01000001.1"/>
</dbReference>
<organism evidence="9 10">
    <name type="scientific">Microbacterium imperiale</name>
    <dbReference type="NCBI Taxonomy" id="33884"/>
    <lineage>
        <taxon>Bacteria</taxon>
        <taxon>Bacillati</taxon>
        <taxon>Actinomycetota</taxon>
        <taxon>Actinomycetes</taxon>
        <taxon>Micrococcales</taxon>
        <taxon>Microbacteriaceae</taxon>
        <taxon>Microbacterium</taxon>
    </lineage>
</organism>
<keyword evidence="10" id="KW-1185">Reference proteome</keyword>
<keyword evidence="6 8" id="KW-0472">Membrane</keyword>
<evidence type="ECO:0000256" key="6">
    <source>
        <dbReference type="ARBA" id="ARBA00023136"/>
    </source>
</evidence>
<evidence type="ECO:0000313" key="10">
    <source>
        <dbReference type="Proteomes" id="UP001142317"/>
    </source>
</evidence>
<feature type="transmembrane region" description="Helical" evidence="8">
    <location>
        <begin position="338"/>
        <end position="355"/>
    </location>
</feature>
<dbReference type="Proteomes" id="UP001142317">
    <property type="component" value="Unassembled WGS sequence"/>
</dbReference>
<reference evidence="9" key="2">
    <citation type="submission" date="2023-01" db="EMBL/GenBank/DDBJ databases">
        <authorList>
            <person name="Sun Q."/>
            <person name="Evtushenko L."/>
        </authorList>
    </citation>
    <scope>NUCLEOTIDE SEQUENCE</scope>
    <source>
        <strain evidence="9">VKM Ac-1447</strain>
    </source>
</reference>
<comment type="caution">
    <text evidence="9">The sequence shown here is derived from an EMBL/GenBank/DDBJ whole genome shotgun (WGS) entry which is preliminary data.</text>
</comment>
<feature type="transmembrane region" description="Helical" evidence="8">
    <location>
        <begin position="260"/>
        <end position="281"/>
    </location>
</feature>
<reference evidence="9" key="1">
    <citation type="journal article" date="2014" name="Int. J. Syst. Evol. Microbiol.">
        <title>Complete genome sequence of Corynebacterium casei LMG S-19264T (=DSM 44701T), isolated from a smear-ripened cheese.</title>
        <authorList>
            <consortium name="US DOE Joint Genome Institute (JGI-PGF)"/>
            <person name="Walter F."/>
            <person name="Albersmeier A."/>
            <person name="Kalinowski J."/>
            <person name="Ruckert C."/>
        </authorList>
    </citation>
    <scope>NUCLEOTIDE SEQUENCE</scope>
    <source>
        <strain evidence="9">VKM Ac-1447</strain>
    </source>
</reference>
<dbReference type="InterPro" id="IPR018584">
    <property type="entry name" value="GT87"/>
</dbReference>
<dbReference type="AlphaFoldDB" id="A0A9W6HDI5"/>
<keyword evidence="2" id="KW-1003">Cell membrane</keyword>
<dbReference type="EMBL" id="BSEO01000001">
    <property type="protein sequence ID" value="GLJ78501.1"/>
    <property type="molecule type" value="Genomic_DNA"/>
</dbReference>
<name>A0A9W6HDI5_9MICO</name>
<keyword evidence="5 8" id="KW-1133">Transmembrane helix</keyword>
<dbReference type="Pfam" id="PF09594">
    <property type="entry name" value="GT87"/>
    <property type="match status" value="1"/>
</dbReference>
<protein>
    <submittedName>
        <fullName evidence="9">Membrane protein</fullName>
    </submittedName>
</protein>
<feature type="transmembrane region" description="Helical" evidence="8">
    <location>
        <begin position="287"/>
        <end position="307"/>
    </location>
</feature>
<evidence type="ECO:0000256" key="8">
    <source>
        <dbReference type="SAM" id="Phobius"/>
    </source>
</evidence>
<feature type="transmembrane region" description="Helical" evidence="8">
    <location>
        <begin position="149"/>
        <end position="175"/>
    </location>
</feature>